<reference evidence="3 4" key="1">
    <citation type="submission" date="2019-02" db="EMBL/GenBank/DDBJ databases">
        <title>Genomic Encyclopedia of Type Strains, Phase IV (KMG-IV): sequencing the most valuable type-strain genomes for metagenomic binning, comparative biology and taxonomic classification.</title>
        <authorList>
            <person name="Goeker M."/>
        </authorList>
    </citation>
    <scope>NUCLEOTIDE SEQUENCE [LARGE SCALE GENOMIC DNA]</scope>
    <source>
        <strain evidence="3 4">DSM 18116</strain>
    </source>
</reference>
<dbReference type="OrthoDB" id="9792800at2"/>
<dbReference type="RefSeq" id="WP_130542134.1">
    <property type="nucleotide sequence ID" value="NZ_CP042431.1"/>
</dbReference>
<evidence type="ECO:0000313" key="4">
    <source>
        <dbReference type="Proteomes" id="UP000293874"/>
    </source>
</evidence>
<accession>A0A4Q7MS95</accession>
<dbReference type="EMBL" id="SGXA01000002">
    <property type="protein sequence ID" value="RZS71655.1"/>
    <property type="molecule type" value="Genomic_DNA"/>
</dbReference>
<dbReference type="InterPro" id="IPR027417">
    <property type="entry name" value="P-loop_NTPase"/>
</dbReference>
<dbReference type="SUPFAM" id="SSF52540">
    <property type="entry name" value="P-loop containing nucleoside triphosphate hydrolases"/>
    <property type="match status" value="1"/>
</dbReference>
<feature type="domain" description="OLD protein-like TOPRIM" evidence="2">
    <location>
        <begin position="415"/>
        <end position="477"/>
    </location>
</feature>
<dbReference type="PANTHER" id="PTHR43581:SF4">
    <property type="entry name" value="ATP_GTP PHOSPHATASE"/>
    <property type="match status" value="1"/>
</dbReference>
<proteinExistence type="predicted"/>
<dbReference type="PANTHER" id="PTHR43581">
    <property type="entry name" value="ATP/GTP PHOSPHATASE"/>
    <property type="match status" value="1"/>
</dbReference>
<name>A0A4Q7MS95_9BACT</name>
<comment type="caution">
    <text evidence="3">The sequence shown here is derived from an EMBL/GenBank/DDBJ whole genome shotgun (WGS) entry which is preliminary data.</text>
</comment>
<evidence type="ECO:0000313" key="3">
    <source>
        <dbReference type="EMBL" id="RZS71655.1"/>
    </source>
</evidence>
<dbReference type="Pfam" id="PF20469">
    <property type="entry name" value="OLD-like_TOPRIM"/>
    <property type="match status" value="1"/>
</dbReference>
<keyword evidence="3" id="KW-0255">Endonuclease</keyword>
<keyword evidence="4" id="KW-1185">Reference proteome</keyword>
<keyword evidence="3" id="KW-0378">Hydrolase</keyword>
<dbReference type="InterPro" id="IPR034139">
    <property type="entry name" value="TOPRIM_OLD"/>
</dbReference>
<feature type="domain" description="Endonuclease GajA/Old nuclease/RecF-like AAA" evidence="1">
    <location>
        <begin position="1"/>
        <end position="356"/>
    </location>
</feature>
<dbReference type="InterPro" id="IPR041685">
    <property type="entry name" value="AAA_GajA/Old/RecF-like"/>
</dbReference>
<organism evidence="3 4">
    <name type="scientific">Pseudobacter ginsenosidimutans</name>
    <dbReference type="NCBI Taxonomy" id="661488"/>
    <lineage>
        <taxon>Bacteria</taxon>
        <taxon>Pseudomonadati</taxon>
        <taxon>Bacteroidota</taxon>
        <taxon>Chitinophagia</taxon>
        <taxon>Chitinophagales</taxon>
        <taxon>Chitinophagaceae</taxon>
        <taxon>Pseudobacter</taxon>
    </lineage>
</organism>
<keyword evidence="3" id="KW-0540">Nuclease</keyword>
<sequence length="591" mass="68094">MKLIKFGVNNFRAISGGLENNQINFRGSNTIFIFGQNNVGKSTFLAAYDFFFNDKVPSLNDFHKRDENGVLEFEIELGVDEVDLLYIEQKQSKKLDSFREYLNYDSTIRIKRTYSLSIIKDKPSISKATDQTFNPAGGKWDNSAFGSIGLIQVFQTLMPTPILIKAMPTEQEVENVVNEILASKAKSKLNEKEFAELNEAQKRVRELQAKMYNPVSIDRYKEEVNKHFQLLFPDTLIEIADSDKVKWTEDKFGKKFNVEFKKQNSDGSLDESTPSSYNTIGHGAVRSAIFSLLLMRDIAEELPRHADRKEYLILFEEPELFLYPKILKSLRELVYAVSDLDYPYQVLCASHSPQMIDISKRNSTLIRMVKVESGTKLYQISDGDLQEANGARSFEDLKQAMYEVLRFNPHICESFYADEVLLVEGPTEEILIRGILQRLPPSKDLFIVNCGTVNNIPFYQKVYRKFAIKSHIICDTDSQEIRSLDNFTNPVFDKGIQSSIYNEHWENCNYDPKIGGLLRVHDTTFEVAHSKEEIHSELRYPNNLLESHGKPYNANRYWLDILSPNFDSEHINSVPIIAYLKEILSYKWNSV</sequence>
<dbReference type="Proteomes" id="UP000293874">
    <property type="component" value="Unassembled WGS sequence"/>
</dbReference>
<dbReference type="Gene3D" id="3.40.50.300">
    <property type="entry name" value="P-loop containing nucleotide triphosphate hydrolases"/>
    <property type="match status" value="1"/>
</dbReference>
<gene>
    <name evidence="3" type="ORF">EV199_3563</name>
</gene>
<protein>
    <submittedName>
        <fullName evidence="3">Putative ATP-dependent endonuclease of OLD family</fullName>
    </submittedName>
</protein>
<evidence type="ECO:0000259" key="1">
    <source>
        <dbReference type="Pfam" id="PF13175"/>
    </source>
</evidence>
<evidence type="ECO:0000259" key="2">
    <source>
        <dbReference type="Pfam" id="PF20469"/>
    </source>
</evidence>
<dbReference type="InterPro" id="IPR051396">
    <property type="entry name" value="Bact_Antivir_Def_Nuclease"/>
</dbReference>
<dbReference type="CDD" id="cd01026">
    <property type="entry name" value="TOPRIM_OLD"/>
    <property type="match status" value="1"/>
</dbReference>
<dbReference type="GO" id="GO:0004519">
    <property type="term" value="F:endonuclease activity"/>
    <property type="evidence" value="ECO:0007669"/>
    <property type="project" value="UniProtKB-KW"/>
</dbReference>
<dbReference type="AlphaFoldDB" id="A0A4Q7MS95"/>
<dbReference type="Pfam" id="PF13175">
    <property type="entry name" value="AAA_15"/>
    <property type="match status" value="1"/>
</dbReference>